<protein>
    <submittedName>
        <fullName evidence="2">Uncharacterized protein</fullName>
    </submittedName>
</protein>
<evidence type="ECO:0000313" key="3">
    <source>
        <dbReference type="Proteomes" id="UP000015105"/>
    </source>
</evidence>
<reference evidence="2" key="3">
    <citation type="journal article" date="2017" name="Nature">
        <title>Genome sequence of the progenitor of the wheat D genome Aegilops tauschii.</title>
        <authorList>
            <person name="Luo M.C."/>
            <person name="Gu Y.Q."/>
            <person name="Puiu D."/>
            <person name="Wang H."/>
            <person name="Twardziok S.O."/>
            <person name="Deal K.R."/>
            <person name="Huo N."/>
            <person name="Zhu T."/>
            <person name="Wang L."/>
            <person name="Wang Y."/>
            <person name="McGuire P.E."/>
            <person name="Liu S."/>
            <person name="Long H."/>
            <person name="Ramasamy R.K."/>
            <person name="Rodriguez J.C."/>
            <person name="Van S.L."/>
            <person name="Yuan L."/>
            <person name="Wang Z."/>
            <person name="Xia Z."/>
            <person name="Xiao L."/>
            <person name="Anderson O.D."/>
            <person name="Ouyang S."/>
            <person name="Liang Y."/>
            <person name="Zimin A.V."/>
            <person name="Pertea G."/>
            <person name="Qi P."/>
            <person name="Bennetzen J.L."/>
            <person name="Dai X."/>
            <person name="Dawson M.W."/>
            <person name="Muller H.G."/>
            <person name="Kugler K."/>
            <person name="Rivarola-Duarte L."/>
            <person name="Spannagl M."/>
            <person name="Mayer K.F.X."/>
            <person name="Lu F.H."/>
            <person name="Bevan M.W."/>
            <person name="Leroy P."/>
            <person name="Li P."/>
            <person name="You F.M."/>
            <person name="Sun Q."/>
            <person name="Liu Z."/>
            <person name="Lyons E."/>
            <person name="Wicker T."/>
            <person name="Salzberg S.L."/>
            <person name="Devos K.M."/>
            <person name="Dvorak J."/>
        </authorList>
    </citation>
    <scope>NUCLEOTIDE SEQUENCE [LARGE SCALE GENOMIC DNA]</scope>
    <source>
        <strain evidence="2">cv. AL8/78</strain>
    </source>
</reference>
<keyword evidence="3" id="KW-1185">Reference proteome</keyword>
<evidence type="ECO:0000313" key="2">
    <source>
        <dbReference type="EnsemblPlants" id="AET2Gv20371600.2"/>
    </source>
</evidence>
<proteinExistence type="predicted"/>
<reference evidence="2" key="4">
    <citation type="submission" date="2019-03" db="UniProtKB">
        <authorList>
            <consortium name="EnsemblPlants"/>
        </authorList>
    </citation>
    <scope>IDENTIFICATION</scope>
</reference>
<sequence>SQRSAPTHTPRKRPFELHSAWFPPRTPAAPRFFSWPCCCSRAPAWAARHGAWRRQRLRTITRARRRSRRLRTPFPGFPSFPKVELPPMPEMPTIPGFSSPEPEPEADKP</sequence>
<dbReference type="AlphaFoldDB" id="A0A453B5J1"/>
<evidence type="ECO:0000256" key="1">
    <source>
        <dbReference type="SAM" id="MobiDB-lite"/>
    </source>
</evidence>
<name>A0A453B5J1_AEGTS</name>
<dbReference type="Proteomes" id="UP000015105">
    <property type="component" value="Chromosome 2D"/>
</dbReference>
<organism evidence="2 3">
    <name type="scientific">Aegilops tauschii subsp. strangulata</name>
    <name type="common">Goatgrass</name>
    <dbReference type="NCBI Taxonomy" id="200361"/>
    <lineage>
        <taxon>Eukaryota</taxon>
        <taxon>Viridiplantae</taxon>
        <taxon>Streptophyta</taxon>
        <taxon>Embryophyta</taxon>
        <taxon>Tracheophyta</taxon>
        <taxon>Spermatophyta</taxon>
        <taxon>Magnoliopsida</taxon>
        <taxon>Liliopsida</taxon>
        <taxon>Poales</taxon>
        <taxon>Poaceae</taxon>
        <taxon>BOP clade</taxon>
        <taxon>Pooideae</taxon>
        <taxon>Triticodae</taxon>
        <taxon>Triticeae</taxon>
        <taxon>Triticinae</taxon>
        <taxon>Aegilops</taxon>
    </lineage>
</organism>
<dbReference type="Gramene" id="AET2Gv20371600.2">
    <property type="protein sequence ID" value="AET2Gv20371600.2"/>
    <property type="gene ID" value="AET2Gv20371600"/>
</dbReference>
<accession>A0A453B5J1</accession>
<reference evidence="3" key="1">
    <citation type="journal article" date="2014" name="Science">
        <title>Ancient hybridizations among the ancestral genomes of bread wheat.</title>
        <authorList>
            <consortium name="International Wheat Genome Sequencing Consortium,"/>
            <person name="Marcussen T."/>
            <person name="Sandve S.R."/>
            <person name="Heier L."/>
            <person name="Spannagl M."/>
            <person name="Pfeifer M."/>
            <person name="Jakobsen K.S."/>
            <person name="Wulff B.B."/>
            <person name="Steuernagel B."/>
            <person name="Mayer K.F."/>
            <person name="Olsen O.A."/>
        </authorList>
    </citation>
    <scope>NUCLEOTIDE SEQUENCE [LARGE SCALE GENOMIC DNA]</scope>
    <source>
        <strain evidence="3">cv. AL8/78</strain>
    </source>
</reference>
<reference evidence="3" key="2">
    <citation type="journal article" date="2017" name="Nat. Plants">
        <title>The Aegilops tauschii genome reveals multiple impacts of transposons.</title>
        <authorList>
            <person name="Zhao G."/>
            <person name="Zou C."/>
            <person name="Li K."/>
            <person name="Wang K."/>
            <person name="Li T."/>
            <person name="Gao L."/>
            <person name="Zhang X."/>
            <person name="Wang H."/>
            <person name="Yang Z."/>
            <person name="Liu X."/>
            <person name="Jiang W."/>
            <person name="Mao L."/>
            <person name="Kong X."/>
            <person name="Jiao Y."/>
            <person name="Jia J."/>
        </authorList>
    </citation>
    <scope>NUCLEOTIDE SEQUENCE [LARGE SCALE GENOMIC DNA]</scope>
    <source>
        <strain evidence="3">cv. AL8/78</strain>
    </source>
</reference>
<feature type="region of interest" description="Disordered" evidence="1">
    <location>
        <begin position="66"/>
        <end position="109"/>
    </location>
</feature>
<dbReference type="EnsemblPlants" id="AET2Gv20371600.2">
    <property type="protein sequence ID" value="AET2Gv20371600.2"/>
    <property type="gene ID" value="AET2Gv20371600"/>
</dbReference>
<reference evidence="2" key="5">
    <citation type="journal article" date="2021" name="G3 (Bethesda)">
        <title>Aegilops tauschii genome assembly Aet v5.0 features greater sequence contiguity and improved annotation.</title>
        <authorList>
            <person name="Wang L."/>
            <person name="Zhu T."/>
            <person name="Rodriguez J.C."/>
            <person name="Deal K.R."/>
            <person name="Dubcovsky J."/>
            <person name="McGuire P.E."/>
            <person name="Lux T."/>
            <person name="Spannagl M."/>
            <person name="Mayer K.F.X."/>
            <person name="Baldrich P."/>
            <person name="Meyers B.C."/>
            <person name="Huo N."/>
            <person name="Gu Y.Q."/>
            <person name="Zhou H."/>
            <person name="Devos K.M."/>
            <person name="Bennetzen J.L."/>
            <person name="Unver T."/>
            <person name="Budak H."/>
            <person name="Gulick P.J."/>
            <person name="Galiba G."/>
            <person name="Kalapos B."/>
            <person name="Nelson D.R."/>
            <person name="Li P."/>
            <person name="You F.M."/>
            <person name="Luo M.C."/>
            <person name="Dvorak J."/>
        </authorList>
    </citation>
    <scope>NUCLEOTIDE SEQUENCE [LARGE SCALE GENOMIC DNA]</scope>
    <source>
        <strain evidence="2">cv. AL8/78</strain>
    </source>
</reference>